<dbReference type="SUPFAM" id="SSF74853">
    <property type="entry name" value="Lamin A/C globular tail domain"/>
    <property type="match status" value="2"/>
</dbReference>
<dbReference type="SUPFAM" id="SSF49299">
    <property type="entry name" value="PKD domain"/>
    <property type="match status" value="1"/>
</dbReference>
<feature type="chain" id="PRO_5046808475" description="PKD domain-containing protein" evidence="1">
    <location>
        <begin position="23"/>
        <end position="1105"/>
    </location>
</feature>
<dbReference type="Pfam" id="PF08757">
    <property type="entry name" value="CotH"/>
    <property type="match status" value="1"/>
</dbReference>
<dbReference type="PANTHER" id="PTHR40050">
    <property type="entry name" value="INNER SPORE COAT PROTEIN H"/>
    <property type="match status" value="1"/>
</dbReference>
<comment type="caution">
    <text evidence="4">The sequence shown here is derived from an EMBL/GenBank/DDBJ whole genome shotgun (WGS) entry which is preliminary data.</text>
</comment>
<dbReference type="EMBL" id="BAABIW010000006">
    <property type="protein sequence ID" value="GAA5020392.1"/>
    <property type="molecule type" value="Genomic_DNA"/>
</dbReference>
<protein>
    <recommendedName>
        <fullName evidence="6">PKD domain-containing protein</fullName>
    </recommendedName>
</protein>
<keyword evidence="5" id="KW-1185">Reference proteome</keyword>
<dbReference type="Gene3D" id="2.60.40.10">
    <property type="entry name" value="Immunoglobulins"/>
    <property type="match status" value="1"/>
</dbReference>
<evidence type="ECO:0000259" key="3">
    <source>
        <dbReference type="PROSITE" id="PS51841"/>
    </source>
</evidence>
<dbReference type="InterPro" id="IPR035986">
    <property type="entry name" value="PKD_dom_sf"/>
</dbReference>
<organism evidence="4 5">
    <name type="scientific">Terrabacter aeriphilus</name>
    <dbReference type="NCBI Taxonomy" id="515662"/>
    <lineage>
        <taxon>Bacteria</taxon>
        <taxon>Bacillati</taxon>
        <taxon>Actinomycetota</taxon>
        <taxon>Actinomycetes</taxon>
        <taxon>Micrococcales</taxon>
        <taxon>Intrasporangiaceae</taxon>
        <taxon>Terrabacter</taxon>
    </lineage>
</organism>
<feature type="domain" description="LTD" evidence="3">
    <location>
        <begin position="640"/>
        <end position="762"/>
    </location>
</feature>
<evidence type="ECO:0000259" key="2">
    <source>
        <dbReference type="PROSITE" id="PS50093"/>
    </source>
</evidence>
<sequence length="1105" mass="115219">MALGATAAVVGSLVVAVPSASAATPGDVVISEIMYDPVSDYDTDEFLEVANTTTATVDVSGWCFSGVTLCLPAGTTIAGKGFLTVAPDAARFRSLYGFSPAAVYTGKLSNGGEKLTLKDAGGVTIDSMTYSDTGGWAVTPDGGGKSLELRDPTLDHNDPLNWAASTAAAGHTAGAANSTARQGFSPRISAMTPTPAVPNAGQAVQVSVTVTDATSMTLRYRVDFGAEQSVALTPVGGDVYSGTIPGVTAGHVIRYRVVASNAVGQSTLPRTDDTIAYEGVMPPTGTQSAIPVLEWFIPDADYTAITSQPTVDIVRPAVIAYGGKVYDNTMVSIRGAISQTSPKPSWKFELAHSHPIDMPGKLVEPVDEFAMNGDWSDHSRGRPILGWDAYQRAGVVNAQVFPMRAQRNNRFQGLYTYVDLFDGTWRDREGYSDKEFYKASHDAFDESRVLEDYRMEKKNPSDPNYAPIRSFLNGIELSGTAQRDYVLANVDIPQMLNYAAVTAIIQSSDASNKNWYNSQDPATGRWSIIPWDLDKTWGNTCCGINSTFVTPSEPGDTPNRLMAAVLSQPEWRAMYFRRLRTLVDDILAPGRPEAVFDAKVGPAQPEFALDLQAFPSQPWMAYGTQRTNLFAAINARRNVFRTDARVPAAQGANPNVVISEIQHSPTAGGAAEFLELYNPSATEAVDLSGWSIADGVTLTVQPGTVILPKGTMTFVADDPTFRTTYSPRVFVGGRFSGGLSAGETLTLKRADGSTADAVTYGGPGWPVSTDGSSLELNDPLADNDNGASWRLSTGSGTPGVANFTAGGTNRAPVAAFSSTVSGSTAAFDSSGSNDPDGTITSYAWDFGDGSSGTGASPSHPYAAAGTYTVRLTVTDDAGATGVVTHPVTIASVPTSPLAFVGAAHSAPGATLFKSAVVPAAARPGDTMLLWLTRGTAASWGSPTGVTGWTQVDSFTTAGVTSTLWKRTVATGDAGRTVRVDATAYAKAVLSLGVWSGVDGSALTAASLARSGDANTATHTSPTVTAAAGSWAVTYWADKSSATTAWTAPAGTSSRDSSADTGSGRFGSLLVDSGAAVSGGYGGRTATTNATSSNTAMWTVALTPAP</sequence>
<proteinExistence type="predicted"/>
<dbReference type="Proteomes" id="UP001500427">
    <property type="component" value="Unassembled WGS sequence"/>
</dbReference>
<name>A0ABP9J6P1_9MICO</name>
<dbReference type="InterPro" id="IPR013783">
    <property type="entry name" value="Ig-like_fold"/>
</dbReference>
<dbReference type="InterPro" id="IPR001322">
    <property type="entry name" value="Lamin_tail_dom"/>
</dbReference>
<dbReference type="Pfam" id="PF00932">
    <property type="entry name" value="LTD"/>
    <property type="match status" value="2"/>
</dbReference>
<evidence type="ECO:0008006" key="6">
    <source>
        <dbReference type="Google" id="ProtNLM"/>
    </source>
</evidence>
<dbReference type="Pfam" id="PF18911">
    <property type="entry name" value="PKD_4"/>
    <property type="match status" value="1"/>
</dbReference>
<dbReference type="SMART" id="SM00089">
    <property type="entry name" value="PKD"/>
    <property type="match status" value="1"/>
</dbReference>
<evidence type="ECO:0000256" key="1">
    <source>
        <dbReference type="SAM" id="SignalP"/>
    </source>
</evidence>
<gene>
    <name evidence="4" type="ORF">GCM10023258_09020</name>
</gene>
<dbReference type="CDD" id="cd00146">
    <property type="entry name" value="PKD"/>
    <property type="match status" value="1"/>
</dbReference>
<dbReference type="PANTHER" id="PTHR40050:SF1">
    <property type="entry name" value="INNER SPORE COAT PROTEIN H"/>
    <property type="match status" value="1"/>
</dbReference>
<dbReference type="InterPro" id="IPR022409">
    <property type="entry name" value="PKD/Chitinase_dom"/>
</dbReference>
<dbReference type="InterPro" id="IPR014867">
    <property type="entry name" value="Spore_coat_CotH_CotH2/3/7"/>
</dbReference>
<dbReference type="InterPro" id="IPR036415">
    <property type="entry name" value="Lamin_tail_dom_sf"/>
</dbReference>
<accession>A0ABP9J6P1</accession>
<evidence type="ECO:0000313" key="4">
    <source>
        <dbReference type="EMBL" id="GAA5020392.1"/>
    </source>
</evidence>
<dbReference type="PROSITE" id="PS51841">
    <property type="entry name" value="LTD"/>
    <property type="match status" value="2"/>
</dbReference>
<feature type="signal peptide" evidence="1">
    <location>
        <begin position="1"/>
        <end position="22"/>
    </location>
</feature>
<dbReference type="InterPro" id="IPR000601">
    <property type="entry name" value="PKD_dom"/>
</dbReference>
<feature type="domain" description="LTD" evidence="3">
    <location>
        <begin position="16"/>
        <end position="132"/>
    </location>
</feature>
<feature type="domain" description="PKD" evidence="2">
    <location>
        <begin position="808"/>
        <end position="889"/>
    </location>
</feature>
<keyword evidence="1" id="KW-0732">Signal</keyword>
<reference evidence="5" key="1">
    <citation type="journal article" date="2019" name="Int. J. Syst. Evol. Microbiol.">
        <title>The Global Catalogue of Microorganisms (GCM) 10K type strain sequencing project: providing services to taxonomists for standard genome sequencing and annotation.</title>
        <authorList>
            <consortium name="The Broad Institute Genomics Platform"/>
            <consortium name="The Broad Institute Genome Sequencing Center for Infectious Disease"/>
            <person name="Wu L."/>
            <person name="Ma J."/>
        </authorList>
    </citation>
    <scope>NUCLEOTIDE SEQUENCE [LARGE SCALE GENOMIC DNA]</scope>
    <source>
        <strain evidence="5">JCM 17687</strain>
    </source>
</reference>
<dbReference type="PROSITE" id="PS50093">
    <property type="entry name" value="PKD"/>
    <property type="match status" value="1"/>
</dbReference>
<evidence type="ECO:0000313" key="5">
    <source>
        <dbReference type="Proteomes" id="UP001500427"/>
    </source>
</evidence>
<dbReference type="Gene3D" id="2.60.40.1260">
    <property type="entry name" value="Lamin Tail domain"/>
    <property type="match status" value="1"/>
</dbReference>